<feature type="domain" description="NERD" evidence="1">
    <location>
        <begin position="41"/>
        <end position="159"/>
    </location>
</feature>
<accession>A0ABW4QJX7</accession>
<evidence type="ECO:0000259" key="1">
    <source>
        <dbReference type="PROSITE" id="PS50965"/>
    </source>
</evidence>
<sequence length="321" mass="37911">MEKKKVVMLSEAESLECLLHRLPKEHSYRKFFEVELHRSKSGKRGEARMKRKFNEFYLPEEHDVMWNVSLAIGGWRVQMDGLLLTDRCAVIIESKNISGRIHFDEATGEFYRFNDDDEKTIMEDPTIQLNKHIRFLEAWFKIRNIPMPIDGLVVFTPKQCEFISKPKDKYICKTYQMVEYLHIILQNYPQRIASPKLDDIKKAIEDNLAPYQRIPLCEQYRLDWRELKKGVWCKGCKEYAVRRKHKSGCVCSICNKSDETAALHSMQEYFSLISSEVSNKQFRDFLNVDSPFTASRELARYDLEIQGTYKNRVYTLKQAGY</sequence>
<dbReference type="InterPro" id="IPR011528">
    <property type="entry name" value="NERD"/>
</dbReference>
<proteinExistence type="predicted"/>
<dbReference type="Pfam" id="PF08378">
    <property type="entry name" value="NERD"/>
    <property type="match status" value="1"/>
</dbReference>
<dbReference type="Proteomes" id="UP001597273">
    <property type="component" value="Unassembled WGS sequence"/>
</dbReference>
<dbReference type="RefSeq" id="WP_204890297.1">
    <property type="nucleotide sequence ID" value="NZ_JBHUFW010000011.1"/>
</dbReference>
<keyword evidence="3" id="KW-1185">Reference proteome</keyword>
<name>A0ABW4QJX7_9BACL</name>
<evidence type="ECO:0000313" key="2">
    <source>
        <dbReference type="EMBL" id="MFD1863894.1"/>
    </source>
</evidence>
<reference evidence="3" key="1">
    <citation type="journal article" date="2019" name="Int. J. Syst. Evol. Microbiol.">
        <title>The Global Catalogue of Microorganisms (GCM) 10K type strain sequencing project: providing services to taxonomists for standard genome sequencing and annotation.</title>
        <authorList>
            <consortium name="The Broad Institute Genomics Platform"/>
            <consortium name="The Broad Institute Genome Sequencing Center for Infectious Disease"/>
            <person name="Wu L."/>
            <person name="Ma J."/>
        </authorList>
    </citation>
    <scope>NUCLEOTIDE SEQUENCE [LARGE SCALE GENOMIC DNA]</scope>
    <source>
        <strain evidence="3">CGMCC 1.15475</strain>
    </source>
</reference>
<dbReference type="EMBL" id="JBHUFW010000011">
    <property type="protein sequence ID" value="MFD1863894.1"/>
    <property type="molecule type" value="Genomic_DNA"/>
</dbReference>
<comment type="caution">
    <text evidence="2">The sequence shown here is derived from an EMBL/GenBank/DDBJ whole genome shotgun (WGS) entry which is preliminary data.</text>
</comment>
<organism evidence="2 3">
    <name type="scientific">Planococcus chinensis</name>
    <dbReference type="NCBI Taxonomy" id="272917"/>
    <lineage>
        <taxon>Bacteria</taxon>
        <taxon>Bacillati</taxon>
        <taxon>Bacillota</taxon>
        <taxon>Bacilli</taxon>
        <taxon>Bacillales</taxon>
        <taxon>Caryophanaceae</taxon>
        <taxon>Planococcus</taxon>
    </lineage>
</organism>
<gene>
    <name evidence="2" type="ORF">ACFSDB_13370</name>
</gene>
<evidence type="ECO:0000313" key="3">
    <source>
        <dbReference type="Proteomes" id="UP001597273"/>
    </source>
</evidence>
<dbReference type="PROSITE" id="PS50965">
    <property type="entry name" value="NERD"/>
    <property type="match status" value="1"/>
</dbReference>
<protein>
    <submittedName>
        <fullName evidence="2">Nuclease-related domain-containing protein</fullName>
    </submittedName>
</protein>